<evidence type="ECO:0000256" key="1">
    <source>
        <dbReference type="SAM" id="Phobius"/>
    </source>
</evidence>
<feature type="transmembrane region" description="Helical" evidence="1">
    <location>
        <begin position="55"/>
        <end position="71"/>
    </location>
</feature>
<protein>
    <submittedName>
        <fullName evidence="2">Uncharacterized protein</fullName>
    </submittedName>
</protein>
<reference evidence="2" key="1">
    <citation type="submission" date="2020-01" db="EMBL/GenBank/DDBJ databases">
        <authorList>
            <person name="Rat A."/>
        </authorList>
    </citation>
    <scope>NUCLEOTIDE SEQUENCE</scope>
    <source>
        <strain evidence="2">LMG 31231</strain>
    </source>
</reference>
<name>A0A9X9X4W5_9PROT</name>
<dbReference type="Proteomes" id="UP001138751">
    <property type="component" value="Unassembled WGS sequence"/>
</dbReference>
<keyword evidence="1" id="KW-0812">Transmembrane</keyword>
<keyword evidence="3" id="KW-1185">Reference proteome</keyword>
<dbReference type="AlphaFoldDB" id="A0A9X9X4W5"/>
<feature type="transmembrane region" description="Helical" evidence="1">
    <location>
        <begin position="108"/>
        <end position="127"/>
    </location>
</feature>
<evidence type="ECO:0000313" key="2">
    <source>
        <dbReference type="EMBL" id="MBR0674444.1"/>
    </source>
</evidence>
<feature type="non-terminal residue" evidence="2">
    <location>
        <position position="171"/>
    </location>
</feature>
<dbReference type="EMBL" id="JAAEDM010000160">
    <property type="protein sequence ID" value="MBR0674444.1"/>
    <property type="molecule type" value="Genomic_DNA"/>
</dbReference>
<feature type="transmembrane region" description="Helical" evidence="1">
    <location>
        <begin position="139"/>
        <end position="157"/>
    </location>
</feature>
<evidence type="ECO:0000313" key="3">
    <source>
        <dbReference type="Proteomes" id="UP001138751"/>
    </source>
</evidence>
<accession>A0A9X9X4W5</accession>
<organism evidence="2 3">
    <name type="scientific">Neoroseomonas soli</name>
    <dbReference type="NCBI Taxonomy" id="1081025"/>
    <lineage>
        <taxon>Bacteria</taxon>
        <taxon>Pseudomonadati</taxon>
        <taxon>Pseudomonadota</taxon>
        <taxon>Alphaproteobacteria</taxon>
        <taxon>Acetobacterales</taxon>
        <taxon>Acetobacteraceae</taxon>
        <taxon>Neoroseomonas</taxon>
    </lineage>
</organism>
<reference evidence="2" key="2">
    <citation type="journal article" date="2021" name="Syst. Appl. Microbiol.">
        <title>Roseomonas hellenica sp. nov., isolated from roots of wild-growing Alkanna tinctoria.</title>
        <authorList>
            <person name="Rat A."/>
            <person name="Naranjo H.D."/>
            <person name="Lebbe L."/>
            <person name="Cnockaert M."/>
            <person name="Krigas N."/>
            <person name="Grigoriadou K."/>
            <person name="Maloupa E."/>
            <person name="Willems A."/>
        </authorList>
    </citation>
    <scope>NUCLEOTIDE SEQUENCE</scope>
    <source>
        <strain evidence="2">LMG 31231</strain>
    </source>
</reference>
<feature type="transmembrane region" description="Helical" evidence="1">
    <location>
        <begin position="29"/>
        <end position="48"/>
    </location>
</feature>
<gene>
    <name evidence="2" type="ORF">GXW76_24980</name>
</gene>
<sequence>MSTALHLLAGALLPLPAWAWLRHGARARASAWILLDVAPVAALFLALVAMAGRPVLAGGLAGGVCVFLAVADRAKRATLAEPLAFTDGGLLWQVAAHPRFYLPFVPKAVIVGGLGAGAAAFVAVLAIEPAVPLGVAARAALLAAAGALVAMVLRPLALLRGEALARDPARD</sequence>
<keyword evidence="1" id="KW-0472">Membrane</keyword>
<proteinExistence type="predicted"/>
<comment type="caution">
    <text evidence="2">The sequence shown here is derived from an EMBL/GenBank/DDBJ whole genome shotgun (WGS) entry which is preliminary data.</text>
</comment>
<keyword evidence="1" id="KW-1133">Transmembrane helix</keyword>